<dbReference type="EMBL" id="JBHMFI010000001">
    <property type="protein sequence ID" value="MFB9070074.1"/>
    <property type="molecule type" value="Genomic_DNA"/>
</dbReference>
<name>A0ABV5FTT6_9MICC</name>
<sequence length="65" mass="6628">MACPEGHTRRPGRHAGTASPADPDDPGRGAPGPRTLNPPAVHHGEAEAGIRPGSGPSKRMNSQSN</sequence>
<dbReference type="Proteomes" id="UP001589575">
    <property type="component" value="Unassembled WGS sequence"/>
</dbReference>
<accession>A0ABV5FTT6</accession>
<evidence type="ECO:0000313" key="3">
    <source>
        <dbReference type="Proteomes" id="UP001589575"/>
    </source>
</evidence>
<organism evidence="2 3">
    <name type="scientific">Citricoccus parietis</name>
    <dbReference type="NCBI Taxonomy" id="592307"/>
    <lineage>
        <taxon>Bacteria</taxon>
        <taxon>Bacillati</taxon>
        <taxon>Actinomycetota</taxon>
        <taxon>Actinomycetes</taxon>
        <taxon>Micrococcales</taxon>
        <taxon>Micrococcaceae</taxon>
        <taxon>Citricoccus</taxon>
    </lineage>
</organism>
<reference evidence="2 3" key="1">
    <citation type="submission" date="2024-09" db="EMBL/GenBank/DDBJ databases">
        <authorList>
            <person name="Sun Q."/>
            <person name="Mori K."/>
        </authorList>
    </citation>
    <scope>NUCLEOTIDE SEQUENCE [LARGE SCALE GENOMIC DNA]</scope>
    <source>
        <strain evidence="2 3">CCM 7609</strain>
    </source>
</reference>
<evidence type="ECO:0000256" key="1">
    <source>
        <dbReference type="SAM" id="MobiDB-lite"/>
    </source>
</evidence>
<proteinExistence type="predicted"/>
<protein>
    <submittedName>
        <fullName evidence="2">Uncharacterized protein</fullName>
    </submittedName>
</protein>
<gene>
    <name evidence="2" type="ORF">ACFFX0_02250</name>
</gene>
<evidence type="ECO:0000313" key="2">
    <source>
        <dbReference type="EMBL" id="MFB9070074.1"/>
    </source>
</evidence>
<keyword evidence="3" id="KW-1185">Reference proteome</keyword>
<comment type="caution">
    <text evidence="2">The sequence shown here is derived from an EMBL/GenBank/DDBJ whole genome shotgun (WGS) entry which is preliminary data.</text>
</comment>
<feature type="region of interest" description="Disordered" evidence="1">
    <location>
        <begin position="1"/>
        <end position="65"/>
    </location>
</feature>